<comment type="caution">
    <text evidence="2">The sequence shown here is derived from an EMBL/GenBank/DDBJ whole genome shotgun (WGS) entry which is preliminary data.</text>
</comment>
<keyword evidence="3" id="KW-1185">Reference proteome</keyword>
<evidence type="ECO:0000313" key="3">
    <source>
        <dbReference type="Proteomes" id="UP000032066"/>
    </source>
</evidence>
<dbReference type="STRING" id="2064.TR51_26820"/>
<dbReference type="Proteomes" id="UP000032066">
    <property type="component" value="Unassembled WGS sequence"/>
</dbReference>
<dbReference type="PANTHER" id="PTHR38567">
    <property type="entry name" value="DUF4291 DOMAIN-CONTAINING PROTEIN"/>
    <property type="match status" value="1"/>
</dbReference>
<sequence>MNEVPKRQIRARYDDETVTVYQAFRPEIGDPAVADGRWPEAFSVERMTWIKPSFRWLMYRSDWARAEGQSRILGVVISRRGFDAALEAAVLSGYKPGVHASKAEWQRALRRSPARVQWDPERDLDLRPLPHRSLQLGLSGELVRRYAGEWLVRIEDLTPLARELHATRDAALLPPERPYPMPPGAAVRLGAA</sequence>
<dbReference type="InterPro" id="IPR025633">
    <property type="entry name" value="DUF4291"/>
</dbReference>
<name>A0A0D0NTW4_KITGR</name>
<reference evidence="2 3" key="1">
    <citation type="submission" date="2015-02" db="EMBL/GenBank/DDBJ databases">
        <title>Draft genome sequence of Kitasatospora griseola MF730-N6, a bafilomycin, terpentecin and satosporin producer.</title>
        <authorList>
            <person name="Arens J.C."/>
            <person name="Haltli B."/>
            <person name="Kerr R.G."/>
        </authorList>
    </citation>
    <scope>NUCLEOTIDE SEQUENCE [LARGE SCALE GENOMIC DNA]</scope>
    <source>
        <strain evidence="2 3">MF730-N6</strain>
    </source>
</reference>
<organism evidence="2 3">
    <name type="scientific">Kitasatospora griseola</name>
    <name type="common">Streptomyces griseolosporeus</name>
    <dbReference type="NCBI Taxonomy" id="2064"/>
    <lineage>
        <taxon>Bacteria</taxon>
        <taxon>Bacillati</taxon>
        <taxon>Actinomycetota</taxon>
        <taxon>Actinomycetes</taxon>
        <taxon>Kitasatosporales</taxon>
        <taxon>Streptomycetaceae</taxon>
        <taxon>Kitasatospora</taxon>
    </lineage>
</organism>
<protein>
    <recommendedName>
        <fullName evidence="4">DUF4291 domain-containing protein</fullName>
    </recommendedName>
</protein>
<evidence type="ECO:0000313" key="2">
    <source>
        <dbReference type="EMBL" id="KIQ62606.1"/>
    </source>
</evidence>
<dbReference type="AlphaFoldDB" id="A0A0D0NTW4"/>
<evidence type="ECO:0000256" key="1">
    <source>
        <dbReference type="SAM" id="MobiDB-lite"/>
    </source>
</evidence>
<dbReference type="PATRIC" id="fig|2064.6.peg.5696"/>
<gene>
    <name evidence="2" type="ORF">TR51_26820</name>
</gene>
<dbReference type="Pfam" id="PF14124">
    <property type="entry name" value="DUF4291"/>
    <property type="match status" value="1"/>
</dbReference>
<dbReference type="RefSeq" id="WP_043914735.1">
    <property type="nucleotide sequence ID" value="NZ_BMRI01000005.1"/>
</dbReference>
<evidence type="ECO:0008006" key="4">
    <source>
        <dbReference type="Google" id="ProtNLM"/>
    </source>
</evidence>
<dbReference type="EMBL" id="JXZB01000004">
    <property type="protein sequence ID" value="KIQ62606.1"/>
    <property type="molecule type" value="Genomic_DNA"/>
</dbReference>
<proteinExistence type="predicted"/>
<dbReference type="OrthoDB" id="65842at2"/>
<dbReference type="PANTHER" id="PTHR38567:SF1">
    <property type="entry name" value="DUF4291 DOMAIN-CONTAINING PROTEIN"/>
    <property type="match status" value="1"/>
</dbReference>
<feature type="region of interest" description="Disordered" evidence="1">
    <location>
        <begin position="173"/>
        <end position="192"/>
    </location>
</feature>
<accession>A0A0D0NTW4</accession>